<comment type="caution">
    <text evidence="1">The sequence shown here is derived from an EMBL/GenBank/DDBJ whole genome shotgun (WGS) entry which is preliminary data.</text>
</comment>
<name>A0ABW7T9H5_9ACTN</name>
<evidence type="ECO:0000313" key="1">
    <source>
        <dbReference type="EMBL" id="MFI0914181.1"/>
    </source>
</evidence>
<dbReference type="Proteomes" id="UP001611162">
    <property type="component" value="Unassembled WGS sequence"/>
</dbReference>
<protein>
    <submittedName>
        <fullName evidence="1">Uncharacterized protein</fullName>
    </submittedName>
</protein>
<organism evidence="1 2">
    <name type="scientific">Streptomyces abikoensis</name>
    <dbReference type="NCBI Taxonomy" id="97398"/>
    <lineage>
        <taxon>Bacteria</taxon>
        <taxon>Bacillati</taxon>
        <taxon>Actinomycetota</taxon>
        <taxon>Actinomycetes</taxon>
        <taxon>Kitasatosporales</taxon>
        <taxon>Streptomycetaceae</taxon>
        <taxon>Streptomyces</taxon>
    </lineage>
</organism>
<proteinExistence type="predicted"/>
<accession>A0ABW7T9H5</accession>
<sequence length="89" mass="9364">MTDTSPAAVLRAAAEKAKTLADATTEVLAATLLSLIPPLAELLEVEADVADDMRLKTPELTDAELAAWVHGPLALALRLLGESEETDRA</sequence>
<keyword evidence="2" id="KW-1185">Reference proteome</keyword>
<reference evidence="1 2" key="1">
    <citation type="submission" date="2024-10" db="EMBL/GenBank/DDBJ databases">
        <title>The Natural Products Discovery Center: Release of the First 8490 Sequenced Strains for Exploring Actinobacteria Biosynthetic Diversity.</title>
        <authorList>
            <person name="Kalkreuter E."/>
            <person name="Kautsar S.A."/>
            <person name="Yang D."/>
            <person name="Bader C.D."/>
            <person name="Teijaro C.N."/>
            <person name="Fluegel L."/>
            <person name="Davis C.M."/>
            <person name="Simpson J.R."/>
            <person name="Lauterbach L."/>
            <person name="Steele A.D."/>
            <person name="Gui C."/>
            <person name="Meng S."/>
            <person name="Li G."/>
            <person name="Viehrig K."/>
            <person name="Ye F."/>
            <person name="Su P."/>
            <person name="Kiefer A.F."/>
            <person name="Nichols A."/>
            <person name="Cepeda A.J."/>
            <person name="Yan W."/>
            <person name="Fan B."/>
            <person name="Jiang Y."/>
            <person name="Adhikari A."/>
            <person name="Zheng C.-J."/>
            <person name="Schuster L."/>
            <person name="Cowan T.M."/>
            <person name="Smanski M.J."/>
            <person name="Chevrette M.G."/>
            <person name="De Carvalho L.P.S."/>
            <person name="Shen B."/>
        </authorList>
    </citation>
    <scope>NUCLEOTIDE SEQUENCE [LARGE SCALE GENOMIC DNA]</scope>
    <source>
        <strain evidence="1 2">NPDC020979</strain>
    </source>
</reference>
<dbReference type="RefSeq" id="WP_397614197.1">
    <property type="nucleotide sequence ID" value="NZ_JBIRRB010000011.1"/>
</dbReference>
<gene>
    <name evidence="1" type="ORF">ACH4TF_27565</name>
</gene>
<dbReference type="EMBL" id="JBIRRB010000011">
    <property type="protein sequence ID" value="MFI0914181.1"/>
    <property type="molecule type" value="Genomic_DNA"/>
</dbReference>
<evidence type="ECO:0000313" key="2">
    <source>
        <dbReference type="Proteomes" id="UP001611162"/>
    </source>
</evidence>